<dbReference type="PANTHER" id="PTHR33606:SF3">
    <property type="entry name" value="PROTEIN YCII"/>
    <property type="match status" value="1"/>
</dbReference>
<evidence type="ECO:0000313" key="3">
    <source>
        <dbReference type="Proteomes" id="UP001061958"/>
    </source>
</evidence>
<dbReference type="PANTHER" id="PTHR33606">
    <property type="entry name" value="PROTEIN YCII"/>
    <property type="match status" value="1"/>
</dbReference>
<dbReference type="InterPro" id="IPR005545">
    <property type="entry name" value="YCII"/>
</dbReference>
<sequence>MLISSPKKERKKWRKKMKEGMLCFGDRFLLRWKSLGTSHYASFQRYRMSSSTPTVDFYCVRWLDKPNVEQLRHNTLKAHLEYIEKINCVSLGGPLLDKNNTEQGRILLLQGVDRAKVEQYIQQDPFQNILSSVNLTLFKRVKDFPSRWPASVYVVYCLDDPTKEHIRIEYRPQHRSWWQNETRVVTVGPMASLDDSSSLIGSLFFVTGESVDQVQHWASQDPYAKAGLFQQVSVYRWKRVVENTKVVAAI</sequence>
<organism evidence="2 3">
    <name type="scientific">Galdieria partita</name>
    <dbReference type="NCBI Taxonomy" id="83374"/>
    <lineage>
        <taxon>Eukaryota</taxon>
        <taxon>Rhodophyta</taxon>
        <taxon>Bangiophyceae</taxon>
        <taxon>Galdieriales</taxon>
        <taxon>Galdieriaceae</taxon>
        <taxon>Galdieria</taxon>
    </lineage>
</organism>
<dbReference type="Gene3D" id="3.30.70.1060">
    <property type="entry name" value="Dimeric alpha+beta barrel"/>
    <property type="match status" value="2"/>
</dbReference>
<dbReference type="InterPro" id="IPR011008">
    <property type="entry name" value="Dimeric_a/b-barrel"/>
</dbReference>
<dbReference type="InterPro" id="IPR051807">
    <property type="entry name" value="Sec-metab_biosynth-assoc"/>
</dbReference>
<dbReference type="SUPFAM" id="SSF54909">
    <property type="entry name" value="Dimeric alpha+beta barrel"/>
    <property type="match status" value="2"/>
</dbReference>
<protein>
    <recommendedName>
        <fullName evidence="1">YCII-related domain-containing protein</fullName>
    </recommendedName>
</protein>
<dbReference type="Pfam" id="PF03795">
    <property type="entry name" value="YCII"/>
    <property type="match status" value="1"/>
</dbReference>
<feature type="domain" description="YCII-related" evidence="1">
    <location>
        <begin position="153"/>
        <end position="238"/>
    </location>
</feature>
<name>A0A9C7URX1_9RHOD</name>
<accession>A0A9C7URX1</accession>
<evidence type="ECO:0000313" key="2">
    <source>
        <dbReference type="EMBL" id="GJQ13253.1"/>
    </source>
</evidence>
<gene>
    <name evidence="2" type="ORF">GpartN1_g5044.t1</name>
</gene>
<proteinExistence type="predicted"/>
<dbReference type="AlphaFoldDB" id="A0A9C7URX1"/>
<keyword evidence="3" id="KW-1185">Reference proteome</keyword>
<dbReference type="EMBL" id="BQMJ01000041">
    <property type="protein sequence ID" value="GJQ13253.1"/>
    <property type="molecule type" value="Genomic_DNA"/>
</dbReference>
<comment type="caution">
    <text evidence="2">The sequence shown here is derived from an EMBL/GenBank/DDBJ whole genome shotgun (WGS) entry which is preliminary data.</text>
</comment>
<evidence type="ECO:0000259" key="1">
    <source>
        <dbReference type="Pfam" id="PF03795"/>
    </source>
</evidence>
<reference evidence="2" key="2">
    <citation type="submission" date="2022-01" db="EMBL/GenBank/DDBJ databases">
        <authorList>
            <person name="Hirooka S."/>
            <person name="Miyagishima S.Y."/>
        </authorList>
    </citation>
    <scope>NUCLEOTIDE SEQUENCE</scope>
    <source>
        <strain evidence="2">NBRC 102759</strain>
    </source>
</reference>
<dbReference type="Proteomes" id="UP001061958">
    <property type="component" value="Unassembled WGS sequence"/>
</dbReference>
<dbReference type="OrthoDB" id="5519740at2759"/>
<reference evidence="2" key="1">
    <citation type="journal article" date="2022" name="Proc. Natl. Acad. Sci. U.S.A.">
        <title>Life cycle and functional genomics of the unicellular red alga Galdieria for elucidating algal and plant evolution and industrial use.</title>
        <authorList>
            <person name="Hirooka S."/>
            <person name="Itabashi T."/>
            <person name="Ichinose T.M."/>
            <person name="Onuma R."/>
            <person name="Fujiwara T."/>
            <person name="Yamashita S."/>
            <person name="Jong L.W."/>
            <person name="Tomita R."/>
            <person name="Iwane A.H."/>
            <person name="Miyagishima S.Y."/>
        </authorList>
    </citation>
    <scope>NUCLEOTIDE SEQUENCE</scope>
    <source>
        <strain evidence="2">NBRC 102759</strain>
    </source>
</reference>